<accession>A0A0C1UBC3</accession>
<dbReference type="PANTHER" id="PTHR35807:SF2">
    <property type="entry name" value="TRANSCRIPTIONAL ACTIVATOR DOMAIN"/>
    <property type="match status" value="1"/>
</dbReference>
<dbReference type="SMART" id="SM01043">
    <property type="entry name" value="BTAD"/>
    <property type="match status" value="1"/>
</dbReference>
<evidence type="ECO:0000259" key="1">
    <source>
        <dbReference type="SMART" id="SM01043"/>
    </source>
</evidence>
<reference evidence="2 3" key="1">
    <citation type="journal article" date="2015" name="Infect. Genet. Evol.">
        <title>Genomic sequences of six botulinum neurotoxin-producing strains representing three clostridial species illustrate the mobility and diversity of botulinum neurotoxin genes.</title>
        <authorList>
            <person name="Smith T.J."/>
            <person name="Hill K.K."/>
            <person name="Xie G."/>
            <person name="Foley B.T."/>
            <person name="Williamson C.H."/>
            <person name="Foster J.T."/>
            <person name="Johnson S.L."/>
            <person name="Chertkov O."/>
            <person name="Teshima H."/>
            <person name="Gibbons H.S."/>
            <person name="Johnsky L.A."/>
            <person name="Karavis M.A."/>
            <person name="Smith L.A."/>
        </authorList>
    </citation>
    <scope>NUCLEOTIDE SEQUENCE [LARGE SCALE GENOMIC DNA]</scope>
    <source>
        <strain evidence="2 3">CDC 2741</strain>
    </source>
</reference>
<dbReference type="Proteomes" id="UP000031366">
    <property type="component" value="Unassembled WGS sequence"/>
</dbReference>
<dbReference type="GO" id="GO:0006355">
    <property type="term" value="P:regulation of DNA-templated transcription"/>
    <property type="evidence" value="ECO:0007669"/>
    <property type="project" value="InterPro"/>
</dbReference>
<dbReference type="InterPro" id="IPR011990">
    <property type="entry name" value="TPR-like_helical_dom_sf"/>
</dbReference>
<dbReference type="PANTHER" id="PTHR35807">
    <property type="entry name" value="TRANSCRIPTIONAL REGULATOR REDD-RELATED"/>
    <property type="match status" value="1"/>
</dbReference>
<dbReference type="InterPro" id="IPR016032">
    <property type="entry name" value="Sig_transdc_resp-reg_C-effctor"/>
</dbReference>
<dbReference type="AlphaFoldDB" id="A0A0C1UBC3"/>
<comment type="caution">
    <text evidence="2">The sequence shown here is derived from an EMBL/GenBank/DDBJ whole genome shotgun (WGS) entry which is preliminary data.</text>
</comment>
<dbReference type="Pfam" id="PF03704">
    <property type="entry name" value="BTAD"/>
    <property type="match status" value="1"/>
</dbReference>
<feature type="domain" description="Bacterial transcriptional activator" evidence="1">
    <location>
        <begin position="104"/>
        <end position="249"/>
    </location>
</feature>
<protein>
    <recommendedName>
        <fullName evidence="1">Bacterial transcriptional activator domain-containing protein</fullName>
    </recommendedName>
</protein>
<dbReference type="SUPFAM" id="SSF46894">
    <property type="entry name" value="C-terminal effector domain of the bipartite response regulators"/>
    <property type="match status" value="1"/>
</dbReference>
<proteinExistence type="predicted"/>
<dbReference type="GO" id="GO:0003677">
    <property type="term" value="F:DNA binding"/>
    <property type="evidence" value="ECO:0007669"/>
    <property type="project" value="InterPro"/>
</dbReference>
<name>A0A0C1UBC3_9CLOT</name>
<sequence length="432" mass="51385">MKKLEIYLLGNIEIRLDNKSILEKLSSKAIALLCFLCANKGKKFGRDKLATYFWNGVNIESARYNLRYNFWNIRKIINENKFSEDILISTKDSCMINPNYDFYIDIFHLDNILNSIEKNNNIKANLNDAKKLFRGEFLEEFYIKNCPEFNDWIFYERAKFQRTYEDILCKLIDIHYEDKEYDNAINLLEEMLNINPFKEELYLKLMKIYIDLGDRNTAIKQYERCENILREELNVRPMEDIRNLYDGLISGSLKPTYKEKHIENTPAKLTLLKMDENDIKALQMNLSKTSSKNIIYAKCYPIKTINYCWISGVIDCIISVYDIGQLRGFEKYYWVDLLRVHPKVQYIDDTLIVRDILTPQTEKNRIFIALENLLNYLSTINAIAIIIENLHMMDNISFDFLQYYIMKNENINIEFIVSSHENDSKFDKLKYI</sequence>
<dbReference type="Gene3D" id="1.25.40.10">
    <property type="entry name" value="Tetratricopeptide repeat domain"/>
    <property type="match status" value="1"/>
</dbReference>
<dbReference type="Gene3D" id="1.10.10.10">
    <property type="entry name" value="Winged helix-like DNA-binding domain superfamily/Winged helix DNA-binding domain"/>
    <property type="match status" value="1"/>
</dbReference>
<dbReference type="InterPro" id="IPR005158">
    <property type="entry name" value="BTAD"/>
</dbReference>
<dbReference type="EMBL" id="AYSO01000020">
    <property type="protein sequence ID" value="KIE44870.1"/>
    <property type="molecule type" value="Genomic_DNA"/>
</dbReference>
<evidence type="ECO:0000313" key="2">
    <source>
        <dbReference type="EMBL" id="KIE44870.1"/>
    </source>
</evidence>
<dbReference type="RefSeq" id="WP_039636906.1">
    <property type="nucleotide sequence ID" value="NZ_AYSO01000020.1"/>
</dbReference>
<dbReference type="InterPro" id="IPR036388">
    <property type="entry name" value="WH-like_DNA-bd_sf"/>
</dbReference>
<evidence type="ECO:0000313" key="3">
    <source>
        <dbReference type="Proteomes" id="UP000031366"/>
    </source>
</evidence>
<dbReference type="OrthoDB" id="190810at2"/>
<gene>
    <name evidence="2" type="ORF">U732_813</name>
</gene>
<keyword evidence="3" id="KW-1185">Reference proteome</keyword>
<dbReference type="InterPro" id="IPR051677">
    <property type="entry name" value="AfsR-DnrI-RedD_regulator"/>
</dbReference>
<dbReference type="STRING" id="29341.RSJ17_06870"/>
<dbReference type="SUPFAM" id="SSF48452">
    <property type="entry name" value="TPR-like"/>
    <property type="match status" value="1"/>
</dbReference>
<organism evidence="2 3">
    <name type="scientific">Clostridium argentinense CDC 2741</name>
    <dbReference type="NCBI Taxonomy" id="1418104"/>
    <lineage>
        <taxon>Bacteria</taxon>
        <taxon>Bacillati</taxon>
        <taxon>Bacillota</taxon>
        <taxon>Clostridia</taxon>
        <taxon>Eubacteriales</taxon>
        <taxon>Clostridiaceae</taxon>
        <taxon>Clostridium</taxon>
    </lineage>
</organism>